<sequence>MRKNFLYIILFLILEMGNSCLLTGSTFPSGINVSNRCSLVEKVVLASWEDSIEGFLSLDAGAELNLNNSLQSYYEGESCLEIIFPDGISADLWRTVYKNYTDPIDLSETPMMQYGILISEGPGRGCHTRLTLKSSDGKQFCGEADIIPTLWQSVIFDIHECPFLNDIVSIEISVNNDSHHLWSGVRCMVDGFSAGKPLDLDFEIPDSEAVLRKIGDPDIYRSKGIVSVDFKDGDAIEIETVGSHNNMYSPLLEQRNTVMIALENYSSADSLRLYFATDNNRDIMPGNSKTVAMAGSSGLQLIKFNLSDKSGAKGRLSKIRIEPVGGCGTLNIDRISFEREDVICHNAGEITSCKAVDNTVTIEGCINGCYVMEGGMIEVRHAPFWQSELPFDSLEKVGECQARSNFKITDIPNSRHDGKMSHLSSRFKAALRLPDGTTVPVGEPFFIENWSDFIDNPYSFSISGSDYSVNDFGAKGDGITNDNAAIQRAIDTAFSQGGGRVILNCWPNEKSERQYIATNLELRRNVELVIECGVILRQSPRHAHYVDYPPEYGHDNVIPGVPWTHCMYTNRPFILAKDTENVKITGGGKIRMDDTYSENPAWLHYARTCSDRIHIVPIAVCNTRHVEICDIDIVRCSNYHTIFYRADSVFIGNLKMYDVSCLSGDGLSFGNAVTNVRVARCVFESNDDGIVLCSSYMDPRGGDWRERVDSIDSSVRHIEVLSSYIDSSRGGAGKAIAIIPWGSTNPRQDFSEIDDIEVRDCILRGGHSIGTWPDNPFDGKPFDNTETDDYAPVKNLRIFDNEYLSSLELNGVEPTTLLTDCGLSGANRIKNNDFTDRLAYWSYVGNMDDSVIGEIKIIEGLIYQGIHLDAGHYQIEWNGKGEIFQEVKDMYGNRIEVYDNGRFVLVAPMTVLIGIRGRDATITTVSVNKIE</sequence>
<dbReference type="InterPro" id="IPR024535">
    <property type="entry name" value="RHGA/B-epi-like_pectate_lyase"/>
</dbReference>
<reference evidence="3" key="1">
    <citation type="submission" date="2019-02" db="EMBL/GenBank/DDBJ databases">
        <title>Isolation and identification of novel species under the genus Muribaculum.</title>
        <authorList>
            <person name="Miyake S."/>
            <person name="Ding Y."/>
            <person name="Low A."/>
            <person name="Soh M."/>
            <person name="Seedorf H."/>
        </authorList>
    </citation>
    <scope>NUCLEOTIDE SEQUENCE [LARGE SCALE GENOMIC DNA]</scope>
    <source>
        <strain evidence="3">H5</strain>
    </source>
</reference>
<name>A0A4P7W318_9BACT</name>
<dbReference type="KEGG" id="ddb:E7747_05695"/>
<dbReference type="PANTHER" id="PTHR31339">
    <property type="entry name" value="PECTIN LYASE-RELATED"/>
    <property type="match status" value="1"/>
</dbReference>
<dbReference type="Gene3D" id="2.60.120.260">
    <property type="entry name" value="Galactose-binding domain-like"/>
    <property type="match status" value="1"/>
</dbReference>
<proteinExistence type="predicted"/>
<dbReference type="SUPFAM" id="SSF51126">
    <property type="entry name" value="Pectin lyase-like"/>
    <property type="match status" value="1"/>
</dbReference>
<dbReference type="Gene3D" id="2.160.20.10">
    <property type="entry name" value="Single-stranded right-handed beta-helix, Pectin lyase-like"/>
    <property type="match status" value="1"/>
</dbReference>
<organism evidence="2 3">
    <name type="scientific">Duncaniella dubosii</name>
    <dbReference type="NCBI Taxonomy" id="2518971"/>
    <lineage>
        <taxon>Bacteria</taxon>
        <taxon>Pseudomonadati</taxon>
        <taxon>Bacteroidota</taxon>
        <taxon>Bacteroidia</taxon>
        <taxon>Bacteroidales</taxon>
        <taxon>Muribaculaceae</taxon>
        <taxon>Duncaniella</taxon>
    </lineage>
</organism>
<evidence type="ECO:0000313" key="2">
    <source>
        <dbReference type="EMBL" id="QCD41820.1"/>
    </source>
</evidence>
<feature type="domain" description="Rhamnogalacturonase A/B/Epimerase-like pectate lyase" evidence="1">
    <location>
        <begin position="468"/>
        <end position="500"/>
    </location>
</feature>
<gene>
    <name evidence="2" type="ORF">E7747_05695</name>
</gene>
<evidence type="ECO:0000259" key="1">
    <source>
        <dbReference type="Pfam" id="PF12708"/>
    </source>
</evidence>
<dbReference type="InterPro" id="IPR012334">
    <property type="entry name" value="Pectin_lyas_fold"/>
</dbReference>
<accession>A0A4P7W318</accession>
<dbReference type="PANTHER" id="PTHR31339:SF9">
    <property type="entry name" value="PLASMIN AND FIBRONECTIN-BINDING PROTEIN A"/>
    <property type="match status" value="1"/>
</dbReference>
<dbReference type="InterPro" id="IPR011050">
    <property type="entry name" value="Pectin_lyase_fold/virulence"/>
</dbReference>
<protein>
    <recommendedName>
        <fullName evidence="1">Rhamnogalacturonase A/B/Epimerase-like pectate lyase domain-containing protein</fullName>
    </recommendedName>
</protein>
<dbReference type="RefSeq" id="WP_136414667.1">
    <property type="nucleotide sequence ID" value="NZ_CP039396.1"/>
</dbReference>
<dbReference type="Proteomes" id="UP000297149">
    <property type="component" value="Chromosome"/>
</dbReference>
<dbReference type="Pfam" id="PF12708">
    <property type="entry name" value="Pect-lyase_RHGA_epim"/>
    <property type="match status" value="1"/>
</dbReference>
<evidence type="ECO:0000313" key="3">
    <source>
        <dbReference type="Proteomes" id="UP000297149"/>
    </source>
</evidence>
<dbReference type="AlphaFoldDB" id="A0A4P7W318"/>
<keyword evidence="3" id="KW-1185">Reference proteome</keyword>
<dbReference type="EMBL" id="CP039396">
    <property type="protein sequence ID" value="QCD41820.1"/>
    <property type="molecule type" value="Genomic_DNA"/>
</dbReference>
<dbReference type="InterPro" id="IPR051801">
    <property type="entry name" value="GH28_Enzymes"/>
</dbReference>